<keyword evidence="7" id="KW-0234">DNA repair</keyword>
<evidence type="ECO:0000256" key="2">
    <source>
        <dbReference type="ARBA" id="ARBA00022763"/>
    </source>
</evidence>
<dbReference type="GO" id="GO:0005524">
    <property type="term" value="F:ATP binding"/>
    <property type="evidence" value="ECO:0007669"/>
    <property type="project" value="UniProtKB-KW"/>
</dbReference>
<keyword evidence="5" id="KW-0067">ATP-binding</keyword>
<dbReference type="InterPro" id="IPR011545">
    <property type="entry name" value="DEAD/DEAH_box_helicase_dom"/>
</dbReference>
<gene>
    <name evidence="11" type="ORF">UR47_C0012G0017</name>
</gene>
<dbReference type="Pfam" id="PF00271">
    <property type="entry name" value="Helicase_C"/>
    <property type="match status" value="1"/>
</dbReference>
<evidence type="ECO:0000256" key="3">
    <source>
        <dbReference type="ARBA" id="ARBA00022801"/>
    </source>
</evidence>
<dbReference type="InterPro" id="IPR001650">
    <property type="entry name" value="Helicase_C-like"/>
</dbReference>
<keyword evidence="4 11" id="KW-0347">Helicase</keyword>
<dbReference type="Gene3D" id="3.40.50.300">
    <property type="entry name" value="P-loop containing nucleotide triphosphate hydrolases"/>
    <property type="match status" value="2"/>
</dbReference>
<dbReference type="CDD" id="cd04488">
    <property type="entry name" value="RecG_wedge_OBF"/>
    <property type="match status" value="1"/>
</dbReference>
<proteinExistence type="predicted"/>
<dbReference type="NCBIfam" id="NF008168">
    <property type="entry name" value="PRK10917.2-2"/>
    <property type="match status" value="1"/>
</dbReference>
<dbReference type="SMART" id="SM00490">
    <property type="entry name" value="HELICc"/>
    <property type="match status" value="1"/>
</dbReference>
<dbReference type="InterPro" id="IPR012340">
    <property type="entry name" value="NA-bd_OB-fold"/>
</dbReference>
<protein>
    <recommendedName>
        <fullName evidence="8">Probable DNA 3'-5' helicase RecG</fullName>
    </recommendedName>
</protein>
<dbReference type="Pfam" id="PF00270">
    <property type="entry name" value="DEAD"/>
    <property type="match status" value="1"/>
</dbReference>
<dbReference type="SUPFAM" id="SSF52540">
    <property type="entry name" value="P-loop containing nucleoside triphosphate hydrolases"/>
    <property type="match status" value="2"/>
</dbReference>
<dbReference type="PROSITE" id="PS51192">
    <property type="entry name" value="HELICASE_ATP_BIND_1"/>
    <property type="match status" value="1"/>
</dbReference>
<dbReference type="AlphaFoldDB" id="A0A0G0DHB4"/>
<dbReference type="PATRIC" id="fig|1619088.3.peg.468"/>
<evidence type="ECO:0000256" key="5">
    <source>
        <dbReference type="ARBA" id="ARBA00022840"/>
    </source>
</evidence>
<dbReference type="InterPro" id="IPR027417">
    <property type="entry name" value="P-loop_NTPase"/>
</dbReference>
<reference evidence="11 12" key="1">
    <citation type="journal article" date="2015" name="Nature">
        <title>rRNA introns, odd ribosomes, and small enigmatic genomes across a large radiation of phyla.</title>
        <authorList>
            <person name="Brown C.T."/>
            <person name="Hug L.A."/>
            <person name="Thomas B.C."/>
            <person name="Sharon I."/>
            <person name="Castelle C.J."/>
            <person name="Singh A."/>
            <person name="Wilkins M.J."/>
            <person name="Williams K.H."/>
            <person name="Banfield J.F."/>
        </authorList>
    </citation>
    <scope>NUCLEOTIDE SEQUENCE [LARGE SCALE GENOMIC DNA]</scope>
</reference>
<evidence type="ECO:0000256" key="1">
    <source>
        <dbReference type="ARBA" id="ARBA00022741"/>
    </source>
</evidence>
<evidence type="ECO:0000256" key="4">
    <source>
        <dbReference type="ARBA" id="ARBA00022806"/>
    </source>
</evidence>
<dbReference type="GO" id="GO:0003677">
    <property type="term" value="F:DNA binding"/>
    <property type="evidence" value="ECO:0007669"/>
    <property type="project" value="UniProtKB-KW"/>
</dbReference>
<accession>A0A0G0DHB4</accession>
<dbReference type="Gene3D" id="2.40.50.140">
    <property type="entry name" value="Nucleic acid-binding proteins"/>
    <property type="match status" value="1"/>
</dbReference>
<dbReference type="PROSITE" id="PS51194">
    <property type="entry name" value="HELICASE_CTER"/>
    <property type="match status" value="1"/>
</dbReference>
<feature type="domain" description="Helicase ATP-binding" evidence="9">
    <location>
        <begin position="279"/>
        <end position="432"/>
    </location>
</feature>
<keyword evidence="6" id="KW-0238">DNA-binding</keyword>
<dbReference type="InterPro" id="IPR045562">
    <property type="entry name" value="RecG_dom3_C"/>
</dbReference>
<keyword evidence="3" id="KW-0378">Hydrolase</keyword>
<dbReference type="PANTHER" id="PTHR47964">
    <property type="entry name" value="ATP-DEPENDENT DNA HELICASE HOMOLOG RECG, CHLOROPLASTIC"/>
    <property type="match status" value="1"/>
</dbReference>
<dbReference type="InterPro" id="IPR014001">
    <property type="entry name" value="Helicase_ATP-bd"/>
</dbReference>
<dbReference type="Proteomes" id="UP000034488">
    <property type="component" value="Unassembled WGS sequence"/>
</dbReference>
<comment type="caution">
    <text evidence="11">The sequence shown here is derived from an EMBL/GenBank/DDBJ whole genome shotgun (WGS) entry which is preliminary data.</text>
</comment>
<dbReference type="SMART" id="SM00487">
    <property type="entry name" value="DEXDc"/>
    <property type="match status" value="1"/>
</dbReference>
<organism evidence="11 12">
    <name type="scientific">candidate division WS6 bacterium GW2011_GWB1_33_6</name>
    <dbReference type="NCBI Taxonomy" id="1619088"/>
    <lineage>
        <taxon>Bacteria</taxon>
        <taxon>Candidatus Dojkabacteria</taxon>
    </lineage>
</organism>
<dbReference type="PANTHER" id="PTHR47964:SF1">
    <property type="entry name" value="ATP-DEPENDENT DNA HELICASE HOMOLOG RECG, CHLOROPLASTIC"/>
    <property type="match status" value="1"/>
</dbReference>
<dbReference type="Pfam" id="PF17191">
    <property type="entry name" value="RecG_wedge"/>
    <property type="match status" value="1"/>
</dbReference>
<evidence type="ECO:0000256" key="6">
    <source>
        <dbReference type="ARBA" id="ARBA00023125"/>
    </source>
</evidence>
<evidence type="ECO:0000256" key="7">
    <source>
        <dbReference type="ARBA" id="ARBA00023204"/>
    </source>
</evidence>
<dbReference type="Pfam" id="PF19833">
    <property type="entry name" value="RecG_dom3_C"/>
    <property type="match status" value="1"/>
</dbReference>
<evidence type="ECO:0000256" key="8">
    <source>
        <dbReference type="ARBA" id="ARBA00049819"/>
    </source>
</evidence>
<name>A0A0G0DHB4_9BACT</name>
<evidence type="ECO:0000313" key="11">
    <source>
        <dbReference type="EMBL" id="KKP54732.1"/>
    </source>
</evidence>
<dbReference type="InterPro" id="IPR033454">
    <property type="entry name" value="RecG_wedge"/>
</dbReference>
<dbReference type="EMBL" id="LBPI01000012">
    <property type="protein sequence ID" value="KKP54732.1"/>
    <property type="molecule type" value="Genomic_DNA"/>
</dbReference>
<dbReference type="GO" id="GO:0016787">
    <property type="term" value="F:hydrolase activity"/>
    <property type="evidence" value="ECO:0007669"/>
    <property type="project" value="UniProtKB-KW"/>
</dbReference>
<dbReference type="InterPro" id="IPR047112">
    <property type="entry name" value="RecG/Mfd"/>
</dbReference>
<dbReference type="GO" id="GO:0006281">
    <property type="term" value="P:DNA repair"/>
    <property type="evidence" value="ECO:0007669"/>
    <property type="project" value="UniProtKB-KW"/>
</dbReference>
<keyword evidence="2" id="KW-0227">DNA damage</keyword>
<keyword evidence="1" id="KW-0547">Nucleotide-binding</keyword>
<feature type="domain" description="Helicase C-terminal" evidence="10">
    <location>
        <begin position="451"/>
        <end position="617"/>
    </location>
</feature>
<evidence type="ECO:0000313" key="12">
    <source>
        <dbReference type="Proteomes" id="UP000034488"/>
    </source>
</evidence>
<dbReference type="GO" id="GO:0003678">
    <property type="term" value="F:DNA helicase activity"/>
    <property type="evidence" value="ECO:0007669"/>
    <property type="project" value="TreeGrafter"/>
</dbReference>
<dbReference type="SUPFAM" id="SSF50249">
    <property type="entry name" value="Nucleic acid-binding proteins"/>
    <property type="match status" value="1"/>
</dbReference>
<evidence type="ECO:0000259" key="10">
    <source>
        <dbReference type="PROSITE" id="PS51194"/>
    </source>
</evidence>
<sequence length="673" mass="77683">MDSISLDSSIIELKGIGLAQAKKFEDLNITTVKDLLFHIPFRYRDTSDILNIEDFKYLQEGTFLAQIVEVKNIYTRGGKVLTKVKLIDQYNSTLDISFFNQSYLTKTFKHGEWYIFDGKMSEKGKSKNIYNPKYEKYTGDLSLQRHLGKILGIYHETEGLSSRYIRNTILNIEKGIPHLVQDPLPKEILNDYSLLQLNKSIKEIHFPSSQDSIVKARERLSFDEMLRISVQIEKDRKRRSKLRTEKIIEDEQLTKEFLKSLPFTLTKDQLKSINEILKDISKSLPMHRLLNGDVGSGKTIVAATAILQCIRNNYSAVILAPTTVLAQQHYETFKKILKPFDIDIELWISTKKTKSTSPNKLIVGTHAILFKSDIPENLNLVIVDEQHRFGVEQREQLLKGDKKTPHYLTMTATPIPRSLTEIIFGNVEVSIIKEKPKMQKEIITKYVPYVKRIDCFEWVEKKVKESNFQEQVFIVYPLIEESANFDAKAVLTEYQNLKNIYFKDIKTELLHGRLKEKEKSEILEKFRNKEFNILVTTSVIEVGIDIPDATVMIIEDAHRFGLAQLHQLRGRVGRGEKESYCFVVAGKNEESTEEVKERLKYFASHPSGFDVAEYDLERRGPGEVYGIKQSGIPQFKIASLSDIKLFKKTKAVAKQLINMDNIDLEYTLENIFK</sequence>
<evidence type="ECO:0000259" key="9">
    <source>
        <dbReference type="PROSITE" id="PS51192"/>
    </source>
</evidence>